<sequence>MTPILSMENIEKSFNRVPVLEKVNLTLNRGEIVGLMGENGAGKSTLIKILCGVYPKDGGDIILDGKKVNIKDAEDAQKLGIRTIYQELSLFPTMTIAENIFMHNEIGYKNHKGLIMPLDIKGMNRIAHKVLNDRLSVDLDVTRRIEEIPLAQRQLVEIARAVYSDASIIIMDEPTTTLETKEKEQLFKVMRDLKAQGKAIIFISHHLDEVMSICDRVVVLRDGHNALDERTSDINMNDLISAMIGKSVENQYPKVKFELGGPLLEIKNLSSRKKYEDISFTLHEKEIIGIVGLEGCGKNEILRTLFGLCPHDAGEIVYKGKGLRLHNIRDAMNNRFAFLPGERKVEGIFPIQSMAWNTTIASMEKILTNRLVSTKKETAIARKCVEDFSIKVNTPSQLISRMSGGNQQKVMLARWMQTNPDILLLEEPTRGIDVNAKTEVYKLITQYVQQGKGVVMVSSEEEEVLGICDKVIVVRNGKINKVLDAASASLEEIKYYSVNDSADDTEGASC</sequence>
<dbReference type="EMBL" id="JACRTD010000004">
    <property type="protein sequence ID" value="MBC8585431.1"/>
    <property type="molecule type" value="Genomic_DNA"/>
</dbReference>
<dbReference type="GO" id="GO:0005524">
    <property type="term" value="F:ATP binding"/>
    <property type="evidence" value="ECO:0007669"/>
    <property type="project" value="UniProtKB-KW"/>
</dbReference>
<dbReference type="InterPro" id="IPR017871">
    <property type="entry name" value="ABC_transporter-like_CS"/>
</dbReference>
<protein>
    <submittedName>
        <fullName evidence="10">Sugar ABC transporter ATP-binding protein</fullName>
    </submittedName>
</protein>
<evidence type="ECO:0000256" key="5">
    <source>
        <dbReference type="ARBA" id="ARBA00022741"/>
    </source>
</evidence>
<evidence type="ECO:0000256" key="4">
    <source>
        <dbReference type="ARBA" id="ARBA00022737"/>
    </source>
</evidence>
<proteinExistence type="predicted"/>
<dbReference type="AlphaFoldDB" id="A0A926EMQ3"/>
<dbReference type="GO" id="GO:0016887">
    <property type="term" value="F:ATP hydrolysis activity"/>
    <property type="evidence" value="ECO:0007669"/>
    <property type="project" value="InterPro"/>
</dbReference>
<evidence type="ECO:0000256" key="3">
    <source>
        <dbReference type="ARBA" id="ARBA00022475"/>
    </source>
</evidence>
<keyword evidence="7" id="KW-1278">Translocase</keyword>
<organism evidence="10 11">
    <name type="scientific">Youxingia wuxianensis</name>
    <dbReference type="NCBI Taxonomy" id="2763678"/>
    <lineage>
        <taxon>Bacteria</taxon>
        <taxon>Bacillati</taxon>
        <taxon>Bacillota</taxon>
        <taxon>Clostridia</taxon>
        <taxon>Eubacteriales</taxon>
        <taxon>Oscillospiraceae</taxon>
        <taxon>Youxingia</taxon>
    </lineage>
</organism>
<dbReference type="PROSITE" id="PS50893">
    <property type="entry name" value="ABC_TRANSPORTER_2"/>
    <property type="match status" value="2"/>
</dbReference>
<keyword evidence="4" id="KW-0677">Repeat</keyword>
<dbReference type="Gene3D" id="3.40.50.300">
    <property type="entry name" value="P-loop containing nucleotide triphosphate hydrolases"/>
    <property type="match status" value="2"/>
</dbReference>
<dbReference type="Pfam" id="PF00005">
    <property type="entry name" value="ABC_tran"/>
    <property type="match status" value="2"/>
</dbReference>
<dbReference type="PANTHER" id="PTHR43790:SF9">
    <property type="entry name" value="GALACTOFURANOSE TRANSPORTER ATP-BINDING PROTEIN YTFR"/>
    <property type="match status" value="1"/>
</dbReference>
<evidence type="ECO:0000256" key="8">
    <source>
        <dbReference type="ARBA" id="ARBA00023136"/>
    </source>
</evidence>
<keyword evidence="11" id="KW-1185">Reference proteome</keyword>
<dbReference type="RefSeq" id="WP_262395248.1">
    <property type="nucleotide sequence ID" value="NZ_JACRTD010000004.1"/>
</dbReference>
<dbReference type="CDD" id="cd03215">
    <property type="entry name" value="ABC_Carb_Monos_II"/>
    <property type="match status" value="1"/>
</dbReference>
<dbReference type="PROSITE" id="PS00211">
    <property type="entry name" value="ABC_TRANSPORTER_1"/>
    <property type="match status" value="1"/>
</dbReference>
<evidence type="ECO:0000259" key="9">
    <source>
        <dbReference type="PROSITE" id="PS50893"/>
    </source>
</evidence>
<feature type="domain" description="ABC transporter" evidence="9">
    <location>
        <begin position="250"/>
        <end position="501"/>
    </location>
</feature>
<keyword evidence="3" id="KW-1003">Cell membrane</keyword>
<keyword evidence="6 10" id="KW-0067">ATP-binding</keyword>
<keyword evidence="2" id="KW-0813">Transport</keyword>
<dbReference type="PANTHER" id="PTHR43790">
    <property type="entry name" value="CARBOHYDRATE TRANSPORT ATP-BINDING PROTEIN MG119-RELATED"/>
    <property type="match status" value="1"/>
</dbReference>
<evidence type="ECO:0000256" key="6">
    <source>
        <dbReference type="ARBA" id="ARBA00022840"/>
    </source>
</evidence>
<dbReference type="SMART" id="SM00382">
    <property type="entry name" value="AAA"/>
    <property type="match status" value="2"/>
</dbReference>
<gene>
    <name evidence="10" type="ORF">H8705_07525</name>
</gene>
<reference evidence="10" key="1">
    <citation type="submission" date="2020-08" db="EMBL/GenBank/DDBJ databases">
        <title>Genome public.</title>
        <authorList>
            <person name="Liu C."/>
            <person name="Sun Q."/>
        </authorList>
    </citation>
    <scope>NUCLEOTIDE SEQUENCE</scope>
    <source>
        <strain evidence="10">NSJ-64</strain>
    </source>
</reference>
<name>A0A926EMQ3_9FIRM</name>
<keyword evidence="8" id="KW-0472">Membrane</keyword>
<dbReference type="Proteomes" id="UP000623678">
    <property type="component" value="Unassembled WGS sequence"/>
</dbReference>
<dbReference type="InterPro" id="IPR003439">
    <property type="entry name" value="ABC_transporter-like_ATP-bd"/>
</dbReference>
<dbReference type="SUPFAM" id="SSF52540">
    <property type="entry name" value="P-loop containing nucleoside triphosphate hydrolases"/>
    <property type="match status" value="2"/>
</dbReference>
<evidence type="ECO:0000256" key="7">
    <source>
        <dbReference type="ARBA" id="ARBA00022967"/>
    </source>
</evidence>
<dbReference type="CDD" id="cd03216">
    <property type="entry name" value="ABC_Carb_Monos_I"/>
    <property type="match status" value="1"/>
</dbReference>
<evidence type="ECO:0000256" key="2">
    <source>
        <dbReference type="ARBA" id="ARBA00022448"/>
    </source>
</evidence>
<comment type="subcellular location">
    <subcellularLocation>
        <location evidence="1">Cell membrane</location>
        <topology evidence="1">Peripheral membrane protein</topology>
    </subcellularLocation>
</comment>
<accession>A0A926EMQ3</accession>
<dbReference type="FunFam" id="3.40.50.300:FF:000127">
    <property type="entry name" value="Ribose import ATP-binding protein RbsA"/>
    <property type="match status" value="1"/>
</dbReference>
<evidence type="ECO:0000256" key="1">
    <source>
        <dbReference type="ARBA" id="ARBA00004202"/>
    </source>
</evidence>
<dbReference type="GO" id="GO:0005886">
    <property type="term" value="C:plasma membrane"/>
    <property type="evidence" value="ECO:0007669"/>
    <property type="project" value="UniProtKB-SubCell"/>
</dbReference>
<keyword evidence="5" id="KW-0547">Nucleotide-binding</keyword>
<dbReference type="InterPro" id="IPR027417">
    <property type="entry name" value="P-loop_NTPase"/>
</dbReference>
<evidence type="ECO:0000313" key="10">
    <source>
        <dbReference type="EMBL" id="MBC8585431.1"/>
    </source>
</evidence>
<dbReference type="InterPro" id="IPR003593">
    <property type="entry name" value="AAA+_ATPase"/>
</dbReference>
<dbReference type="InterPro" id="IPR050107">
    <property type="entry name" value="ABC_carbohydrate_import_ATPase"/>
</dbReference>
<comment type="caution">
    <text evidence="10">The sequence shown here is derived from an EMBL/GenBank/DDBJ whole genome shotgun (WGS) entry which is preliminary data.</text>
</comment>
<feature type="domain" description="ABC transporter" evidence="9">
    <location>
        <begin position="5"/>
        <end position="247"/>
    </location>
</feature>
<evidence type="ECO:0000313" key="11">
    <source>
        <dbReference type="Proteomes" id="UP000623678"/>
    </source>
</evidence>